<protein>
    <submittedName>
        <fullName evidence="5">Putative RNA-directed DNA polymerase, eukaryota</fullName>
    </submittedName>
</protein>
<dbReference type="Pfam" id="PF00076">
    <property type="entry name" value="RRM_1"/>
    <property type="match status" value="1"/>
</dbReference>
<dbReference type="Gene3D" id="3.60.10.10">
    <property type="entry name" value="Endonuclease/exonuclease/phosphatase"/>
    <property type="match status" value="1"/>
</dbReference>
<dbReference type="InterPro" id="IPR000504">
    <property type="entry name" value="RRM_dom"/>
</dbReference>
<keyword evidence="5" id="KW-0695">RNA-directed DNA polymerase</keyword>
<keyword evidence="1" id="KW-0694">RNA-binding</keyword>
<keyword evidence="5" id="KW-0548">Nucleotidyltransferase</keyword>
<dbReference type="InterPro" id="IPR026960">
    <property type="entry name" value="RVT-Znf"/>
</dbReference>
<evidence type="ECO:0000256" key="2">
    <source>
        <dbReference type="SAM" id="MobiDB-lite"/>
    </source>
</evidence>
<dbReference type="PROSITE" id="PS50878">
    <property type="entry name" value="RT_POL"/>
    <property type="match status" value="1"/>
</dbReference>
<dbReference type="InterPro" id="IPR036691">
    <property type="entry name" value="Endo/exonu/phosph_ase_sf"/>
</dbReference>
<dbReference type="Pfam" id="PF14529">
    <property type="entry name" value="Exo_endo_phos_2"/>
    <property type="match status" value="1"/>
</dbReference>
<dbReference type="SUPFAM" id="SSF54928">
    <property type="entry name" value="RNA-binding domain, RBD"/>
    <property type="match status" value="1"/>
</dbReference>
<dbReference type="Pfam" id="PF13966">
    <property type="entry name" value="zf-RVT"/>
    <property type="match status" value="1"/>
</dbReference>
<dbReference type="InterPro" id="IPR012677">
    <property type="entry name" value="Nucleotide-bd_a/b_plait_sf"/>
</dbReference>
<dbReference type="CDD" id="cd01650">
    <property type="entry name" value="RT_nLTR_like"/>
    <property type="match status" value="1"/>
</dbReference>
<dbReference type="STRING" id="4232.A0A251SSD0"/>
<dbReference type="Pfam" id="PF00078">
    <property type="entry name" value="RVT_1"/>
    <property type="match status" value="1"/>
</dbReference>
<evidence type="ECO:0000313" key="5">
    <source>
        <dbReference type="EMBL" id="OTG01412.1"/>
    </source>
</evidence>
<dbReference type="SUPFAM" id="SSF56672">
    <property type="entry name" value="DNA/RNA polymerases"/>
    <property type="match status" value="1"/>
</dbReference>
<feature type="domain" description="RRM" evidence="3">
    <location>
        <begin position="7"/>
        <end position="84"/>
    </location>
</feature>
<sequence>MAGGRFLKLFVTNLPDGCTPWELRRSMEAFGDIANTYVAKKRDKTGSRFGFATFKDIRDDRELLKSLEGVKMGDFRLKINVARFSAENLGGSVKQVNYSNQVSNGAKNSFGRNDNLRGARSYRDVVGMAKEAGGASAGYDGSKEPNEKVIVVPDRSGAFENLVGVALVGRAVDLETLVDFDRLLKIAKLPVANFQYLGGLSLLITFHDEEAAKRFREGKNIWSPWFSRLDPWRGQTLPLERVAWLKLFGIPLHLFDSEVMGQIGESFGKVLFVPKFFEEDHDLSVSRVGVLVSSSVRIKEEISLRWKDRTFRVWVEEDHQIWVPDCFDREEWSEASEIKSPEVFVVDGMQTSGTGEKEENIVSGAGGEAEEPHVPNVSSPHVDVLPENVEREKGGAPVEGTFNDSDNLEGGVHVSKVVGPEGVVGFKSGSGQKCKKTKRRGILGQKFGKAQTQSKGIKDKSPEGSRPKKRSRNCENEDEPGFGFIGFTSKLPSQFDLNSRAQSTDSLAADSLSQGNQLVENFLRKHGGVSDEELAATIDIGAQVGVELGSSALNAIKDQGFSDKQRLVKNLKGKHGISFIALQESKKSSVKEADIMGFWGNKSFGFDSVDSVGLSGGLVCIWDPSVFHMSSSVKHRNYLLIRGTLKGCGSRLNFINVYAPQSVVAKKLVWDEIYQLISELDGFWVIAGDFNAVRSREEKKNCGFKSACAANFNSFIFDAGLLEYRMSGRKFTYSSPDGRKQSKLDRFLVNSNFFNKWPEASVVAVPSVVSDHCPIMLKSVLCNFGPKPFRIFDSWFDKPGFHDTVVSALGKDFGDLGPPDVNLMKRLSVLRADLKIWRDEMLKKSSEEVMLAQSELDSIQAASEVRELTEDEEWILLESKKIIKEDEERKTSDFRQRSRIKWSKEGDENSSFFHSMVNCRKASNSVHGLEVEGNWVSKPSLVKKEVYKFFRAKFVEDCEVRPRLLCANIKKLSDVDASNLESRFSKEEIKAAVFECGEDKAPGPDGVNFRFVKRFWDVLENDFVKILDDFYCNGVINMGCGSSFIAMIPKSSDPIGLNDYRPISLVGVINKVISKVLACRLKKVMDKIISPTQSAFIGGRYILDGPLILNEILRWSKKVKSKIFVLKIDFEKAYDNVHWNFVLEVLNQMGFSARWCSWIKGILSSARASVLVNGSPTFEFKCHKGMRQGDPISPFLFVIVMEALSCMLEKACNLEVVKGIGLPNGGPEISHLLYADDAVIMGEWSTTNIQNVVRILRCFHLCSGLKINLSKSKLFGVGVHPREVEEMSGMVGCEVDSFPCKFLGLNVGANMNRYANWRPVFDVFEKRLSLWKASLLSIGGRVTLIRSVLESLPNYYMSLYRAPVKVLQDLESLIRKFLWGGSPEVKKIHWVAWDRVASPVKMGGLGLQNLRDINIALLSKWGWRYKNEQDGLWVKVVDAFHSGGSDWGFLPVKKALGGVWTNIVSTINRPLFDDVPIRNLFKGEVKSGDKILFWLDPWLFDVPLKERYPALFKLEVVKPCRVCDRLEGSGLWLWKHDPSSVDELAEWRSLESAISLINLSSGADKWIWQGSGSNGFSVAAVKRHIGSLRDFSNRYVMDWCSWVPKKCNIFAWRAELDRIATVEALQTRGVTIIDDECKLCNEGLDSVLHIFSACPFALGVWEKISFWCRIPRFFVFSFRDLLEVHKVGNKRQSEQVAIHGIVITASWVLWKTRNNRRFKGIRSGIDEVFSEIRVVSFFWFKHRAKKGNFDWGDWCKFVNM</sequence>
<dbReference type="GO" id="GO:0003964">
    <property type="term" value="F:RNA-directed DNA polymerase activity"/>
    <property type="evidence" value="ECO:0007669"/>
    <property type="project" value="UniProtKB-KW"/>
</dbReference>
<dbReference type="Gene3D" id="3.30.70.330">
    <property type="match status" value="1"/>
</dbReference>
<dbReference type="SMART" id="SM00360">
    <property type="entry name" value="RRM"/>
    <property type="match status" value="1"/>
</dbReference>
<organism evidence="5 6">
    <name type="scientific">Helianthus annuus</name>
    <name type="common">Common sunflower</name>
    <dbReference type="NCBI Taxonomy" id="4232"/>
    <lineage>
        <taxon>Eukaryota</taxon>
        <taxon>Viridiplantae</taxon>
        <taxon>Streptophyta</taxon>
        <taxon>Embryophyta</taxon>
        <taxon>Tracheophyta</taxon>
        <taxon>Spermatophyta</taxon>
        <taxon>Magnoliopsida</taxon>
        <taxon>eudicotyledons</taxon>
        <taxon>Gunneridae</taxon>
        <taxon>Pentapetalae</taxon>
        <taxon>asterids</taxon>
        <taxon>campanulids</taxon>
        <taxon>Asterales</taxon>
        <taxon>Asteraceae</taxon>
        <taxon>Asteroideae</taxon>
        <taxon>Heliantheae alliance</taxon>
        <taxon>Heliantheae</taxon>
        <taxon>Helianthus</taxon>
    </lineage>
</organism>
<dbReference type="InParanoid" id="A0A251SSD0"/>
<feature type="compositionally biased region" description="Basic and acidic residues" evidence="2">
    <location>
        <begin position="456"/>
        <end position="466"/>
    </location>
</feature>
<feature type="region of interest" description="Disordered" evidence="2">
    <location>
        <begin position="425"/>
        <end position="481"/>
    </location>
</feature>
<keyword evidence="5" id="KW-0808">Transferase</keyword>
<dbReference type="PANTHER" id="PTHR33116:SF78">
    <property type="entry name" value="OS12G0587133 PROTEIN"/>
    <property type="match status" value="1"/>
</dbReference>
<dbReference type="InterPro" id="IPR043502">
    <property type="entry name" value="DNA/RNA_pol_sf"/>
</dbReference>
<dbReference type="InterPro" id="IPR005135">
    <property type="entry name" value="Endo/exonuclease/phosphatase"/>
</dbReference>
<reference evidence="6" key="1">
    <citation type="journal article" date="2017" name="Nature">
        <title>The sunflower genome provides insights into oil metabolism, flowering and Asterid evolution.</title>
        <authorList>
            <person name="Badouin H."/>
            <person name="Gouzy J."/>
            <person name="Grassa C.J."/>
            <person name="Murat F."/>
            <person name="Staton S.E."/>
            <person name="Cottret L."/>
            <person name="Lelandais-Briere C."/>
            <person name="Owens G.L."/>
            <person name="Carrere S."/>
            <person name="Mayjonade B."/>
            <person name="Legrand L."/>
            <person name="Gill N."/>
            <person name="Kane N.C."/>
            <person name="Bowers J.E."/>
            <person name="Hubner S."/>
            <person name="Bellec A."/>
            <person name="Berard A."/>
            <person name="Berges H."/>
            <person name="Blanchet N."/>
            <person name="Boniface M.C."/>
            <person name="Brunel D."/>
            <person name="Catrice O."/>
            <person name="Chaidir N."/>
            <person name="Claudel C."/>
            <person name="Donnadieu C."/>
            <person name="Faraut T."/>
            <person name="Fievet G."/>
            <person name="Helmstetter N."/>
            <person name="King M."/>
            <person name="Knapp S.J."/>
            <person name="Lai Z."/>
            <person name="Le Paslier M.C."/>
            <person name="Lippi Y."/>
            <person name="Lorenzon L."/>
            <person name="Mandel J.R."/>
            <person name="Marage G."/>
            <person name="Marchand G."/>
            <person name="Marquand E."/>
            <person name="Bret-Mestries E."/>
            <person name="Morien E."/>
            <person name="Nambeesan S."/>
            <person name="Nguyen T."/>
            <person name="Pegot-Espagnet P."/>
            <person name="Pouilly N."/>
            <person name="Raftis F."/>
            <person name="Sallet E."/>
            <person name="Schiex T."/>
            <person name="Thomas J."/>
            <person name="Vandecasteele C."/>
            <person name="Vares D."/>
            <person name="Vear F."/>
            <person name="Vautrin S."/>
            <person name="Crespi M."/>
            <person name="Mangin B."/>
            <person name="Burke J.M."/>
            <person name="Salse J."/>
            <person name="Munos S."/>
            <person name="Vincourt P."/>
            <person name="Rieseberg L.H."/>
            <person name="Langlade N.B."/>
        </authorList>
    </citation>
    <scope>NUCLEOTIDE SEQUENCE [LARGE SCALE GENOMIC DNA]</scope>
    <source>
        <strain evidence="6">cv. SF193</strain>
    </source>
</reference>
<gene>
    <name evidence="5" type="ORF">HannXRQ_Chr13g0401811</name>
</gene>
<dbReference type="GO" id="GO:0003723">
    <property type="term" value="F:RNA binding"/>
    <property type="evidence" value="ECO:0007669"/>
    <property type="project" value="UniProtKB-UniRule"/>
</dbReference>
<dbReference type="OMA" id="WILLESK"/>
<feature type="domain" description="Reverse transcriptase" evidence="4">
    <location>
        <begin position="1029"/>
        <end position="1307"/>
    </location>
</feature>
<dbReference type="EMBL" id="CM007902">
    <property type="protein sequence ID" value="OTG01412.1"/>
    <property type="molecule type" value="Genomic_DNA"/>
</dbReference>
<evidence type="ECO:0000259" key="4">
    <source>
        <dbReference type="PROSITE" id="PS50878"/>
    </source>
</evidence>
<keyword evidence="6" id="KW-1185">Reference proteome</keyword>
<dbReference type="InterPro" id="IPR000477">
    <property type="entry name" value="RT_dom"/>
</dbReference>
<dbReference type="SUPFAM" id="SSF56219">
    <property type="entry name" value="DNase I-like"/>
    <property type="match status" value="1"/>
</dbReference>
<dbReference type="PROSITE" id="PS50102">
    <property type="entry name" value="RRM"/>
    <property type="match status" value="1"/>
</dbReference>
<evidence type="ECO:0000313" key="6">
    <source>
        <dbReference type="Proteomes" id="UP000215914"/>
    </source>
</evidence>
<evidence type="ECO:0000256" key="1">
    <source>
        <dbReference type="PROSITE-ProRule" id="PRU00176"/>
    </source>
</evidence>
<evidence type="ECO:0000259" key="3">
    <source>
        <dbReference type="PROSITE" id="PS50102"/>
    </source>
</evidence>
<name>A0A251SSD0_HELAN</name>
<accession>A0A251SSD0</accession>
<proteinExistence type="predicted"/>
<dbReference type="Proteomes" id="UP000215914">
    <property type="component" value="Chromosome 13"/>
</dbReference>
<dbReference type="InterPro" id="IPR035979">
    <property type="entry name" value="RBD_domain_sf"/>
</dbReference>
<dbReference type="PANTHER" id="PTHR33116">
    <property type="entry name" value="REVERSE TRANSCRIPTASE ZINC-BINDING DOMAIN-CONTAINING PROTEIN-RELATED-RELATED"/>
    <property type="match status" value="1"/>
</dbReference>
<dbReference type="CDD" id="cd00590">
    <property type="entry name" value="RRM_SF"/>
    <property type="match status" value="1"/>
</dbReference>